<evidence type="ECO:0000256" key="5">
    <source>
        <dbReference type="ARBA" id="ARBA00023002"/>
    </source>
</evidence>
<dbReference type="GeneID" id="34609535"/>
<dbReference type="PANTHER" id="PTHR24287:SF1">
    <property type="entry name" value="P450, PUTATIVE (EUROFUNG)-RELATED"/>
    <property type="match status" value="1"/>
</dbReference>
<dbReference type="PROSITE" id="PS00086">
    <property type="entry name" value="CYTOCHROME_P450"/>
    <property type="match status" value="1"/>
</dbReference>
<feature type="binding site" description="axial binding residue" evidence="8">
    <location>
        <position position="471"/>
    </location>
    <ligand>
        <name>heme</name>
        <dbReference type="ChEBI" id="CHEBI:30413"/>
    </ligand>
    <ligandPart>
        <name>Fe</name>
        <dbReference type="ChEBI" id="CHEBI:18248"/>
    </ligandPart>
</feature>
<dbReference type="OrthoDB" id="1470350at2759"/>
<name>A0A1L9SHN8_9EURO</name>
<organism evidence="11 12">
    <name type="scientific">Penicilliopsis zonata CBS 506.65</name>
    <dbReference type="NCBI Taxonomy" id="1073090"/>
    <lineage>
        <taxon>Eukaryota</taxon>
        <taxon>Fungi</taxon>
        <taxon>Dikarya</taxon>
        <taxon>Ascomycota</taxon>
        <taxon>Pezizomycotina</taxon>
        <taxon>Eurotiomycetes</taxon>
        <taxon>Eurotiomycetidae</taxon>
        <taxon>Eurotiales</taxon>
        <taxon>Aspergillaceae</taxon>
        <taxon>Penicilliopsis</taxon>
    </lineage>
</organism>
<keyword evidence="10" id="KW-0732">Signal</keyword>
<feature type="chain" id="PRO_5013019010" description="Cytochrome P450" evidence="10">
    <location>
        <begin position="23"/>
        <end position="527"/>
    </location>
</feature>
<dbReference type="InterPro" id="IPR047146">
    <property type="entry name" value="Cyt_P450_E_CYP52_fungi"/>
</dbReference>
<dbReference type="GO" id="GO:0005506">
    <property type="term" value="F:iron ion binding"/>
    <property type="evidence" value="ECO:0007669"/>
    <property type="project" value="InterPro"/>
</dbReference>
<evidence type="ECO:0000256" key="6">
    <source>
        <dbReference type="ARBA" id="ARBA00023004"/>
    </source>
</evidence>
<feature type="signal peptide" evidence="10">
    <location>
        <begin position="1"/>
        <end position="22"/>
    </location>
</feature>
<dbReference type="EMBL" id="KV878342">
    <property type="protein sequence ID" value="OJJ46554.1"/>
    <property type="molecule type" value="Genomic_DNA"/>
</dbReference>
<dbReference type="SUPFAM" id="SSF48264">
    <property type="entry name" value="Cytochrome P450"/>
    <property type="match status" value="1"/>
</dbReference>
<keyword evidence="5 9" id="KW-0560">Oxidoreductase</keyword>
<evidence type="ECO:0000256" key="3">
    <source>
        <dbReference type="ARBA" id="ARBA00022617"/>
    </source>
</evidence>
<dbReference type="VEuPathDB" id="FungiDB:ASPZODRAFT_132621"/>
<dbReference type="STRING" id="1073090.A0A1L9SHN8"/>
<dbReference type="Gene3D" id="1.10.630.10">
    <property type="entry name" value="Cytochrome P450"/>
    <property type="match status" value="1"/>
</dbReference>
<dbReference type="AlphaFoldDB" id="A0A1L9SHN8"/>
<evidence type="ECO:0000256" key="7">
    <source>
        <dbReference type="ARBA" id="ARBA00023033"/>
    </source>
</evidence>
<comment type="cofactor">
    <cofactor evidence="1 8">
        <name>heme</name>
        <dbReference type="ChEBI" id="CHEBI:30413"/>
    </cofactor>
</comment>
<dbReference type="PANTHER" id="PTHR24287">
    <property type="entry name" value="P450, PUTATIVE (EUROFUNG)-RELATED"/>
    <property type="match status" value="1"/>
</dbReference>
<evidence type="ECO:0000256" key="9">
    <source>
        <dbReference type="RuleBase" id="RU000461"/>
    </source>
</evidence>
<proteinExistence type="inferred from homology"/>
<evidence type="ECO:0000256" key="1">
    <source>
        <dbReference type="ARBA" id="ARBA00001971"/>
    </source>
</evidence>
<protein>
    <recommendedName>
        <fullName evidence="13">Cytochrome P450</fullName>
    </recommendedName>
</protein>
<dbReference type="PRINTS" id="PR00385">
    <property type="entry name" value="P450"/>
</dbReference>
<dbReference type="Proteomes" id="UP000184188">
    <property type="component" value="Unassembled WGS sequence"/>
</dbReference>
<accession>A0A1L9SHN8</accession>
<gene>
    <name evidence="11" type="ORF">ASPZODRAFT_132621</name>
</gene>
<dbReference type="InterPro" id="IPR002974">
    <property type="entry name" value="Cyt_P450_E_CYP52_ascomycetes"/>
</dbReference>
<keyword evidence="4 8" id="KW-0479">Metal-binding</keyword>
<dbReference type="Pfam" id="PF00067">
    <property type="entry name" value="p450"/>
    <property type="match status" value="1"/>
</dbReference>
<keyword evidence="12" id="KW-1185">Reference proteome</keyword>
<evidence type="ECO:0000256" key="10">
    <source>
        <dbReference type="SAM" id="SignalP"/>
    </source>
</evidence>
<dbReference type="CDD" id="cd11063">
    <property type="entry name" value="CYP52"/>
    <property type="match status" value="1"/>
</dbReference>
<keyword evidence="7 9" id="KW-0503">Monooxygenase</keyword>
<evidence type="ECO:0000256" key="4">
    <source>
        <dbReference type="ARBA" id="ARBA00022723"/>
    </source>
</evidence>
<dbReference type="InterPro" id="IPR017972">
    <property type="entry name" value="Cyt_P450_CS"/>
</dbReference>
<dbReference type="PRINTS" id="PR01239">
    <property type="entry name" value="EP450IICYP52"/>
</dbReference>
<sequence>MLPFSGLLPLAAIAVLVRLVLSAFSSWQHARKARQMGCRPAPIHPGDPFGISGLVSTVRYDREKLLPEMVEDRVATMAEIHDRVVSTYRVRLSFQDHLFTVDPKNIQAVLATQFKEFGLGSLRIKIFGPLLGHGIFTSDGEEWSHARALLRPQFTRSQVSDLDLEERHVRNAMQALPVGYDGWTSDTNIQAIFFRLTIDSATEFLFGKSCESQLAALHSNTGLGTNDFAYCFDRSQQFIAEKVRYEKMYWLFNREEDRRCQKVVHNFIDHYVESALRSARGKANNEKASSNDEKQSTPYVFLEALAASTQDPLELRAHLVHILLAGRDTTASLLSWAVLLLARHPEIQQKLRQVILDEFGTYTQPQKLTFAALKSCQYLQYCLNETLRLYPVVPFNRREALRDTTLPRGGGPDGLSPVFVRKGQNVLYNPHVMHRRKDIWGEDAAEFRPERWNARKVGWEYIPFNGGPRICIGQQFALTEAGYVLVRLLQRFDSIEDVAPQRRIRYNLTLTSCPADPVTVRMHEAVN</sequence>
<evidence type="ECO:0000313" key="12">
    <source>
        <dbReference type="Proteomes" id="UP000184188"/>
    </source>
</evidence>
<dbReference type="InterPro" id="IPR036396">
    <property type="entry name" value="Cyt_P450_sf"/>
</dbReference>
<keyword evidence="3 8" id="KW-0349">Heme</keyword>
<evidence type="ECO:0000256" key="8">
    <source>
        <dbReference type="PIRSR" id="PIRSR602402-1"/>
    </source>
</evidence>
<dbReference type="GO" id="GO:0020037">
    <property type="term" value="F:heme binding"/>
    <property type="evidence" value="ECO:0007669"/>
    <property type="project" value="InterPro"/>
</dbReference>
<dbReference type="RefSeq" id="XP_022581064.1">
    <property type="nucleotide sequence ID" value="XM_022723070.1"/>
</dbReference>
<dbReference type="InterPro" id="IPR002402">
    <property type="entry name" value="Cyt_P450_E_grp-II"/>
</dbReference>
<dbReference type="PRINTS" id="PR00464">
    <property type="entry name" value="EP450II"/>
</dbReference>
<dbReference type="InterPro" id="IPR001128">
    <property type="entry name" value="Cyt_P450"/>
</dbReference>
<comment type="similarity">
    <text evidence="2 9">Belongs to the cytochrome P450 family.</text>
</comment>
<dbReference type="GO" id="GO:0016712">
    <property type="term" value="F:oxidoreductase activity, acting on paired donors, with incorporation or reduction of molecular oxygen, reduced flavin or flavoprotein as one donor, and incorporation of one atom of oxygen"/>
    <property type="evidence" value="ECO:0007669"/>
    <property type="project" value="InterPro"/>
</dbReference>
<evidence type="ECO:0000256" key="2">
    <source>
        <dbReference type="ARBA" id="ARBA00010617"/>
    </source>
</evidence>
<evidence type="ECO:0008006" key="13">
    <source>
        <dbReference type="Google" id="ProtNLM"/>
    </source>
</evidence>
<keyword evidence="6 8" id="KW-0408">Iron</keyword>
<reference evidence="12" key="1">
    <citation type="journal article" date="2017" name="Genome Biol.">
        <title>Comparative genomics reveals high biological diversity and specific adaptations in the industrially and medically important fungal genus Aspergillus.</title>
        <authorList>
            <person name="de Vries R.P."/>
            <person name="Riley R."/>
            <person name="Wiebenga A."/>
            <person name="Aguilar-Osorio G."/>
            <person name="Amillis S."/>
            <person name="Uchima C.A."/>
            <person name="Anderluh G."/>
            <person name="Asadollahi M."/>
            <person name="Askin M."/>
            <person name="Barry K."/>
            <person name="Battaglia E."/>
            <person name="Bayram O."/>
            <person name="Benocci T."/>
            <person name="Braus-Stromeyer S.A."/>
            <person name="Caldana C."/>
            <person name="Canovas D."/>
            <person name="Cerqueira G.C."/>
            <person name="Chen F."/>
            <person name="Chen W."/>
            <person name="Choi C."/>
            <person name="Clum A."/>
            <person name="Dos Santos R.A."/>
            <person name="Damasio A.R."/>
            <person name="Diallinas G."/>
            <person name="Emri T."/>
            <person name="Fekete E."/>
            <person name="Flipphi M."/>
            <person name="Freyberg S."/>
            <person name="Gallo A."/>
            <person name="Gournas C."/>
            <person name="Habgood R."/>
            <person name="Hainaut M."/>
            <person name="Harispe M.L."/>
            <person name="Henrissat B."/>
            <person name="Hilden K.S."/>
            <person name="Hope R."/>
            <person name="Hossain A."/>
            <person name="Karabika E."/>
            <person name="Karaffa L."/>
            <person name="Karanyi Z."/>
            <person name="Krasevec N."/>
            <person name="Kuo A."/>
            <person name="Kusch H."/>
            <person name="LaButti K."/>
            <person name="Lagendijk E.L."/>
            <person name="Lapidus A."/>
            <person name="Levasseur A."/>
            <person name="Lindquist E."/>
            <person name="Lipzen A."/>
            <person name="Logrieco A.F."/>
            <person name="MacCabe A."/>
            <person name="Maekelae M.R."/>
            <person name="Malavazi I."/>
            <person name="Melin P."/>
            <person name="Meyer V."/>
            <person name="Mielnichuk N."/>
            <person name="Miskei M."/>
            <person name="Molnar A.P."/>
            <person name="Mule G."/>
            <person name="Ngan C.Y."/>
            <person name="Orejas M."/>
            <person name="Orosz E."/>
            <person name="Ouedraogo J.P."/>
            <person name="Overkamp K.M."/>
            <person name="Park H.-S."/>
            <person name="Perrone G."/>
            <person name="Piumi F."/>
            <person name="Punt P.J."/>
            <person name="Ram A.F."/>
            <person name="Ramon A."/>
            <person name="Rauscher S."/>
            <person name="Record E."/>
            <person name="Riano-Pachon D.M."/>
            <person name="Robert V."/>
            <person name="Roehrig J."/>
            <person name="Ruller R."/>
            <person name="Salamov A."/>
            <person name="Salih N.S."/>
            <person name="Samson R.A."/>
            <person name="Sandor E."/>
            <person name="Sanguinetti M."/>
            <person name="Schuetze T."/>
            <person name="Sepcic K."/>
            <person name="Shelest E."/>
            <person name="Sherlock G."/>
            <person name="Sophianopoulou V."/>
            <person name="Squina F.M."/>
            <person name="Sun H."/>
            <person name="Susca A."/>
            <person name="Todd R.B."/>
            <person name="Tsang A."/>
            <person name="Unkles S.E."/>
            <person name="van de Wiele N."/>
            <person name="van Rossen-Uffink D."/>
            <person name="Oliveira J.V."/>
            <person name="Vesth T.C."/>
            <person name="Visser J."/>
            <person name="Yu J.-H."/>
            <person name="Zhou M."/>
            <person name="Andersen M.R."/>
            <person name="Archer D.B."/>
            <person name="Baker S.E."/>
            <person name="Benoit I."/>
            <person name="Brakhage A.A."/>
            <person name="Braus G.H."/>
            <person name="Fischer R."/>
            <person name="Frisvad J.C."/>
            <person name="Goldman G.H."/>
            <person name="Houbraken J."/>
            <person name="Oakley B."/>
            <person name="Pocsi I."/>
            <person name="Scazzocchio C."/>
            <person name="Seiboth B."/>
            <person name="vanKuyk P.A."/>
            <person name="Wortman J."/>
            <person name="Dyer P.S."/>
            <person name="Grigoriev I.V."/>
        </authorList>
    </citation>
    <scope>NUCLEOTIDE SEQUENCE [LARGE SCALE GENOMIC DNA]</scope>
    <source>
        <strain evidence="12">CBS 506.65</strain>
    </source>
</reference>
<evidence type="ECO:0000313" key="11">
    <source>
        <dbReference type="EMBL" id="OJJ46554.1"/>
    </source>
</evidence>